<name>A0A7K5H4N8_9AVES</name>
<evidence type="ECO:0000256" key="1">
    <source>
        <dbReference type="ARBA" id="ARBA00004613"/>
    </source>
</evidence>
<dbReference type="PANTHER" id="PTHR14225">
    <property type="entry name" value="APOLIPOPROTEIN C-III"/>
    <property type="match status" value="1"/>
</dbReference>
<comment type="function">
    <text evidence="13">Component of triglyceride-rich very low density lipoproteins (VLDL) and high density lipoproteins (HDL) in plasma. Plays a multifaceted role in triglyceride homeostasis. Intracellularly, promotes hepatic very low density lipoprotein 1 (VLDL1) assembly and secretion; extracellularly, attenuates hydrolysis and clearance of triglyceride-rich lipoproteins (TRLs). Impairs the lipolysis of TRLs by inhibiting lipoprotein lipase and the hepatic uptake of TRLs by remnant receptors. Formed of several curved helices connected via semiflexible hinges, so that it can wrap tightly around the curved micelle surface and easily adapt to the different diameters of its natural binding partners.</text>
</comment>
<dbReference type="EMBL" id="VZRC01001332">
    <property type="protein sequence ID" value="NWS64186.1"/>
    <property type="molecule type" value="Genomic_DNA"/>
</dbReference>
<evidence type="ECO:0000256" key="10">
    <source>
        <dbReference type="ARBA" id="ARBA00023098"/>
    </source>
</evidence>
<keyword evidence="4" id="KW-0813">Transport</keyword>
<evidence type="ECO:0000256" key="7">
    <source>
        <dbReference type="ARBA" id="ARBA00022729"/>
    </source>
</evidence>
<evidence type="ECO:0000256" key="6">
    <source>
        <dbReference type="ARBA" id="ARBA00022525"/>
    </source>
</evidence>
<evidence type="ECO:0000256" key="5">
    <source>
        <dbReference type="ARBA" id="ARBA00022513"/>
    </source>
</evidence>
<evidence type="ECO:0000256" key="9">
    <source>
        <dbReference type="ARBA" id="ARBA00023055"/>
    </source>
</evidence>
<dbReference type="Pfam" id="PF05778">
    <property type="entry name" value="Apo-CIII"/>
    <property type="match status" value="1"/>
</dbReference>
<dbReference type="GO" id="GO:0008289">
    <property type="term" value="F:lipid binding"/>
    <property type="evidence" value="ECO:0007669"/>
    <property type="project" value="InterPro"/>
</dbReference>
<dbReference type="GO" id="GO:0034361">
    <property type="term" value="C:very-low-density lipoprotein particle"/>
    <property type="evidence" value="ECO:0007669"/>
    <property type="project" value="UniProtKB-KW"/>
</dbReference>
<evidence type="ECO:0000256" key="12">
    <source>
        <dbReference type="ARBA" id="ARBA00031173"/>
    </source>
</evidence>
<evidence type="ECO:0000256" key="4">
    <source>
        <dbReference type="ARBA" id="ARBA00022448"/>
    </source>
</evidence>
<feature type="non-terminal residue" evidence="15">
    <location>
        <position position="1"/>
    </location>
</feature>
<keyword evidence="9" id="KW-0445">Lipid transport</keyword>
<keyword evidence="16" id="KW-1185">Reference proteome</keyword>
<dbReference type="Proteomes" id="UP000541181">
    <property type="component" value="Unassembled WGS sequence"/>
</dbReference>
<sequence>MKASLLLLLVSTAILATGARADAPGEPEALVRKVQEYAQKATAMAKSAFSMVQDSEAAQQARQWLADNVDLAEQRLAWLKEQLVELWKRTPAA</sequence>
<dbReference type="GO" id="GO:0016042">
    <property type="term" value="P:lipid catabolic process"/>
    <property type="evidence" value="ECO:0007669"/>
    <property type="project" value="UniProtKB-KW"/>
</dbReference>
<keyword evidence="8" id="KW-0442">Lipid degradation</keyword>
<comment type="similarity">
    <text evidence="2">Belongs to the apolipoprotein C3 family.</text>
</comment>
<accession>A0A7K5H4N8</accession>
<gene>
    <name evidence="15" type="primary">Apoc3</name>
    <name evidence="15" type="ORF">CHUBUR_R15863</name>
</gene>
<dbReference type="Gene3D" id="6.10.90.10">
    <property type="entry name" value="Apolipoprotein CIII"/>
    <property type="match status" value="1"/>
</dbReference>
<dbReference type="OrthoDB" id="9049572at2759"/>
<evidence type="ECO:0000256" key="13">
    <source>
        <dbReference type="ARBA" id="ARBA00045699"/>
    </source>
</evidence>
<evidence type="ECO:0000313" key="15">
    <source>
        <dbReference type="EMBL" id="NWS64186.1"/>
    </source>
</evidence>
<keyword evidence="6" id="KW-0964">Secreted</keyword>
<feature type="signal peptide" evidence="14">
    <location>
        <begin position="1"/>
        <end position="21"/>
    </location>
</feature>
<proteinExistence type="inferred from homology"/>
<dbReference type="GO" id="GO:0006869">
    <property type="term" value="P:lipid transport"/>
    <property type="evidence" value="ECO:0007669"/>
    <property type="project" value="UniProtKB-KW"/>
</dbReference>
<comment type="subcellular location">
    <subcellularLocation>
        <location evidence="1">Secreted</location>
    </subcellularLocation>
</comment>
<dbReference type="GO" id="GO:0042157">
    <property type="term" value="P:lipoprotein metabolic process"/>
    <property type="evidence" value="ECO:0007669"/>
    <property type="project" value="InterPro"/>
</dbReference>
<dbReference type="PANTHER" id="PTHR14225:SF0">
    <property type="entry name" value="APOLIPOPROTEIN C-III"/>
    <property type="match status" value="1"/>
</dbReference>
<evidence type="ECO:0000256" key="2">
    <source>
        <dbReference type="ARBA" id="ARBA00011008"/>
    </source>
</evidence>
<dbReference type="AlphaFoldDB" id="A0A7K5H4N8"/>
<dbReference type="GO" id="GO:0042627">
    <property type="term" value="C:chylomicron"/>
    <property type="evidence" value="ECO:0007669"/>
    <property type="project" value="UniProtKB-KW"/>
</dbReference>
<keyword evidence="10" id="KW-0443">Lipid metabolism</keyword>
<feature type="non-terminal residue" evidence="15">
    <location>
        <position position="93"/>
    </location>
</feature>
<evidence type="ECO:0000256" key="8">
    <source>
        <dbReference type="ARBA" id="ARBA00022963"/>
    </source>
</evidence>
<comment type="caution">
    <text evidence="15">The sequence shown here is derived from an EMBL/GenBank/DDBJ whole genome shotgun (WGS) entry which is preliminary data.</text>
</comment>
<keyword evidence="5" id="KW-0162">Chylomicron</keyword>
<organism evidence="15 16">
    <name type="scientific">Chunga burmeisteri</name>
    <name type="common">Black-legged seriema</name>
    <dbReference type="NCBI Taxonomy" id="1352770"/>
    <lineage>
        <taxon>Eukaryota</taxon>
        <taxon>Metazoa</taxon>
        <taxon>Chordata</taxon>
        <taxon>Craniata</taxon>
        <taxon>Vertebrata</taxon>
        <taxon>Euteleostomi</taxon>
        <taxon>Archelosauria</taxon>
        <taxon>Archosauria</taxon>
        <taxon>Dinosauria</taxon>
        <taxon>Saurischia</taxon>
        <taxon>Theropoda</taxon>
        <taxon>Coelurosauria</taxon>
        <taxon>Aves</taxon>
        <taxon>Neognathae</taxon>
        <taxon>Neoaves</taxon>
        <taxon>Telluraves</taxon>
        <taxon>Australaves</taxon>
        <taxon>Cariamiformes</taxon>
        <taxon>Cariamidae</taxon>
        <taxon>Chunga</taxon>
    </lineage>
</organism>
<protein>
    <recommendedName>
        <fullName evidence="3">Apolipoprotein C-III</fullName>
    </recommendedName>
    <alternativeName>
        <fullName evidence="12">Apolipoprotein C3</fullName>
    </alternativeName>
</protein>
<dbReference type="InterPro" id="IPR038195">
    <property type="entry name" value="Apo_CIII_sf"/>
</dbReference>
<evidence type="ECO:0000313" key="16">
    <source>
        <dbReference type="Proteomes" id="UP000541181"/>
    </source>
</evidence>
<reference evidence="15 16" key="1">
    <citation type="submission" date="2019-09" db="EMBL/GenBank/DDBJ databases">
        <title>Bird 10,000 Genomes (B10K) Project - Family phase.</title>
        <authorList>
            <person name="Zhang G."/>
        </authorList>
    </citation>
    <scope>NUCLEOTIDE SEQUENCE [LARGE SCALE GENOMIC DNA]</scope>
    <source>
        <strain evidence="15">B10K-CU-031-22</strain>
    </source>
</reference>
<evidence type="ECO:0000256" key="3">
    <source>
        <dbReference type="ARBA" id="ARBA00015570"/>
    </source>
</evidence>
<dbReference type="InterPro" id="IPR008403">
    <property type="entry name" value="Apo-CIII"/>
</dbReference>
<evidence type="ECO:0000256" key="14">
    <source>
        <dbReference type="SAM" id="SignalP"/>
    </source>
</evidence>
<keyword evidence="7 14" id="KW-0732">Signal</keyword>
<keyword evidence="11" id="KW-0850">VLDL</keyword>
<evidence type="ECO:0000256" key="11">
    <source>
        <dbReference type="ARBA" id="ARBA00023313"/>
    </source>
</evidence>
<feature type="chain" id="PRO_5029537482" description="Apolipoprotein C-III" evidence="14">
    <location>
        <begin position="22"/>
        <end position="93"/>
    </location>
</feature>